<dbReference type="InterPro" id="IPR018496">
    <property type="entry name" value="PsdUridine_synth_RsuA/RluB_CS"/>
</dbReference>
<keyword evidence="4 6" id="KW-0413">Isomerase</keyword>
<dbReference type="InterPro" id="IPR050343">
    <property type="entry name" value="RsuA_PseudoU_synthase"/>
</dbReference>
<keyword evidence="10" id="KW-1185">Reference proteome</keyword>
<reference evidence="9 10" key="1">
    <citation type="journal article" date="2011" name="J. Bacteriol.">
        <title>Complete genome sequence of Polymorphum gilvum SL003B-26A1T, a crude oil-degrading bacterium from oil-polluted saline soil.</title>
        <authorList>
            <person name="Li S.G."/>
            <person name="Tang Y.Q."/>
            <person name="Nie Y."/>
            <person name="Cai M."/>
            <person name="Wu X.L."/>
        </authorList>
    </citation>
    <scope>NUCLEOTIDE SEQUENCE [LARGE SCALE GENOMIC DNA]</scope>
    <source>
        <strain evidence="10">LMG 25793 / CGMCC 1.9160 / SL003B-26A1</strain>
    </source>
</reference>
<dbReference type="KEGG" id="pgv:SL003B_3428"/>
<dbReference type="InterPro" id="IPR020094">
    <property type="entry name" value="TruA/RsuA/RluB/E/F_N"/>
</dbReference>
<evidence type="ECO:0000256" key="7">
    <source>
        <dbReference type="SAM" id="MobiDB-lite"/>
    </source>
</evidence>
<gene>
    <name evidence="9" type="ordered locus">SL003B_3428</name>
</gene>
<dbReference type="STRING" id="991905.SL003B_3428"/>
<dbReference type="PROSITE" id="PS50889">
    <property type="entry name" value="S4"/>
    <property type="match status" value="1"/>
</dbReference>
<dbReference type="RefSeq" id="WP_013654159.1">
    <property type="nucleotide sequence ID" value="NC_015259.1"/>
</dbReference>
<dbReference type="InterPro" id="IPR000748">
    <property type="entry name" value="PsdUridine_synth_RsuA/RluB/E/F"/>
</dbReference>
<dbReference type="Gene3D" id="3.30.70.1560">
    <property type="entry name" value="Alpha-L RNA-binding motif"/>
    <property type="match status" value="1"/>
</dbReference>
<evidence type="ECO:0000256" key="1">
    <source>
        <dbReference type="ARBA" id="ARBA00000073"/>
    </source>
</evidence>
<dbReference type="InterPro" id="IPR036986">
    <property type="entry name" value="S4_RNA-bd_sf"/>
</dbReference>
<feature type="compositionally biased region" description="Basic and acidic residues" evidence="7">
    <location>
        <begin position="452"/>
        <end position="507"/>
    </location>
</feature>
<dbReference type="SUPFAM" id="SSF55174">
    <property type="entry name" value="Alpha-L RNA-binding motif"/>
    <property type="match status" value="1"/>
</dbReference>
<proteinExistence type="inferred from homology"/>
<dbReference type="PROSITE" id="PS01149">
    <property type="entry name" value="PSI_RSU"/>
    <property type="match status" value="1"/>
</dbReference>
<evidence type="ECO:0000313" key="9">
    <source>
        <dbReference type="EMBL" id="ADZ71849.1"/>
    </source>
</evidence>
<feature type="compositionally biased region" description="Basic and acidic residues" evidence="7">
    <location>
        <begin position="421"/>
        <end position="438"/>
    </location>
</feature>
<dbReference type="InterPro" id="IPR006145">
    <property type="entry name" value="PsdUridine_synth_RsuA/RluA"/>
</dbReference>
<dbReference type="EMBL" id="CP002568">
    <property type="protein sequence ID" value="ADZ71849.1"/>
    <property type="molecule type" value="Genomic_DNA"/>
</dbReference>
<evidence type="ECO:0000256" key="4">
    <source>
        <dbReference type="ARBA" id="ARBA00023235"/>
    </source>
</evidence>
<dbReference type="Gene3D" id="3.30.70.580">
    <property type="entry name" value="Pseudouridine synthase I, catalytic domain, N-terminal subdomain"/>
    <property type="match status" value="1"/>
</dbReference>
<name>F2J015_POLGS</name>
<feature type="domain" description="RNA-binding S4" evidence="8">
    <location>
        <begin position="87"/>
        <end position="146"/>
    </location>
</feature>
<dbReference type="Pfam" id="PF01479">
    <property type="entry name" value="S4"/>
    <property type="match status" value="1"/>
</dbReference>
<dbReference type="NCBIfam" id="TIGR00093">
    <property type="entry name" value="pseudouridine synthase"/>
    <property type="match status" value="1"/>
</dbReference>
<evidence type="ECO:0000256" key="2">
    <source>
        <dbReference type="ARBA" id="ARBA00008348"/>
    </source>
</evidence>
<evidence type="ECO:0000256" key="3">
    <source>
        <dbReference type="ARBA" id="ARBA00022884"/>
    </source>
</evidence>
<dbReference type="AlphaFoldDB" id="F2J015"/>
<feature type="compositionally biased region" description="Basic and acidic residues" evidence="7">
    <location>
        <begin position="394"/>
        <end position="411"/>
    </location>
</feature>
<dbReference type="GO" id="GO:0003723">
    <property type="term" value="F:RNA binding"/>
    <property type="evidence" value="ECO:0007669"/>
    <property type="project" value="UniProtKB-KW"/>
</dbReference>
<organism evidence="9 10">
    <name type="scientific">Polymorphum gilvum (strain LMG 25793 / CGMCC 1.9160 / SL003B-26A1)</name>
    <dbReference type="NCBI Taxonomy" id="991905"/>
    <lineage>
        <taxon>Bacteria</taxon>
        <taxon>Pseudomonadati</taxon>
        <taxon>Pseudomonadota</taxon>
        <taxon>Alphaproteobacteria</taxon>
        <taxon>Rhodobacterales</taxon>
        <taxon>Paracoccaceae</taxon>
        <taxon>Polymorphum</taxon>
    </lineage>
</organism>
<dbReference type="Gene3D" id="3.10.290.10">
    <property type="entry name" value="RNA-binding S4 domain"/>
    <property type="match status" value="1"/>
</dbReference>
<dbReference type="FunFam" id="3.10.290.10:FF:000003">
    <property type="entry name" value="Pseudouridine synthase"/>
    <property type="match status" value="1"/>
</dbReference>
<dbReference type="OrthoDB" id="9807213at2"/>
<evidence type="ECO:0000313" key="10">
    <source>
        <dbReference type="Proteomes" id="UP000008130"/>
    </source>
</evidence>
<sequence>MTDRKSPSRSRGNSPRGPRTASGSAAAKGGARGAGAPKNRKEKQGSGAKPPRPEAGTRKPRPQPAPATAAADGAPSGPDAIPARDGERIAKVMARAGLCSRRDAEAWILAGRVAVNGKILESPALTVTYDDEIVVDGQPLPQKERTRLWLYHKPRGLVTTARDPEGRPTVFDSLPKDLPRVLAVGRLDINTEGLLLLTNDGGLARVLELPATGWLRRYRVRAYGKIEQSQLDSLADGIAIDGILYGTIEAVLDKQQGDNVWLTVGLREGKNREVKRVLEHLGLSVNRLIRLSFGPFQLADLGEGEVREIRGRVLRDQLGDKLAEAAGADFEAPVLTQAEPDKPLKKKENIQKSRAGGEWMSAREGAAATRTGGRRSASDEAPERRRKGAGNPPETRRPSGKSQDRPQDRPQKVSPRSRFRLTSEPRPRSRAPERDEAPRPPARRIWSEEGLVEDKQQDTRLARKARPERTERPEPRDERRREDRPRSERPRSERPFRDRAGGDERPPRGGPKGPGRGGAGKGPRTGPGKGPGRSGMRSEGGGSGRGGGHGPGRGGGKPRGRP</sequence>
<feature type="region of interest" description="Disordered" evidence="7">
    <location>
        <begin position="1"/>
        <end position="85"/>
    </location>
</feature>
<keyword evidence="3 5" id="KW-0694">RNA-binding</keyword>
<dbReference type="InterPro" id="IPR002942">
    <property type="entry name" value="S4_RNA-bd"/>
</dbReference>
<dbReference type="GO" id="GO:0120159">
    <property type="term" value="F:rRNA pseudouridine synthase activity"/>
    <property type="evidence" value="ECO:0007669"/>
    <property type="project" value="UniProtKB-ARBA"/>
</dbReference>
<dbReference type="PANTHER" id="PTHR47683">
    <property type="entry name" value="PSEUDOURIDINE SYNTHASE FAMILY PROTEIN-RELATED"/>
    <property type="match status" value="1"/>
</dbReference>
<feature type="compositionally biased region" description="Basic and acidic residues" evidence="7">
    <location>
        <begin position="339"/>
        <end position="351"/>
    </location>
</feature>
<dbReference type="Pfam" id="PF00849">
    <property type="entry name" value="PseudoU_synth_2"/>
    <property type="match status" value="1"/>
</dbReference>
<dbReference type="Proteomes" id="UP000008130">
    <property type="component" value="Chromosome"/>
</dbReference>
<comment type="similarity">
    <text evidence="2 6">Belongs to the pseudouridine synthase RsuA family.</text>
</comment>
<feature type="compositionally biased region" description="Low complexity" evidence="7">
    <location>
        <begin position="362"/>
        <end position="375"/>
    </location>
</feature>
<feature type="compositionally biased region" description="Low complexity" evidence="7">
    <location>
        <begin position="9"/>
        <end position="29"/>
    </location>
</feature>
<dbReference type="EC" id="5.4.99.-" evidence="6"/>
<dbReference type="SUPFAM" id="SSF55120">
    <property type="entry name" value="Pseudouridine synthase"/>
    <property type="match status" value="1"/>
</dbReference>
<dbReference type="PANTHER" id="PTHR47683:SF3">
    <property type="entry name" value="RIBOSOMAL LARGE SUBUNIT PSEUDOURIDINE SYNTHASE B"/>
    <property type="match status" value="1"/>
</dbReference>
<dbReference type="GO" id="GO:0000455">
    <property type="term" value="P:enzyme-directed rRNA pseudouridine synthesis"/>
    <property type="evidence" value="ECO:0007669"/>
    <property type="project" value="UniProtKB-ARBA"/>
</dbReference>
<dbReference type="SMART" id="SM00363">
    <property type="entry name" value="S4"/>
    <property type="match status" value="1"/>
</dbReference>
<dbReference type="InterPro" id="IPR042092">
    <property type="entry name" value="PsdUridine_s_RsuA/RluB/E/F_cat"/>
</dbReference>
<feature type="compositionally biased region" description="Gly residues" evidence="7">
    <location>
        <begin position="510"/>
        <end position="555"/>
    </location>
</feature>
<dbReference type="CDD" id="cd00165">
    <property type="entry name" value="S4"/>
    <property type="match status" value="1"/>
</dbReference>
<accession>F2J015</accession>
<dbReference type="PATRIC" id="fig|991905.3.peg.3537"/>
<feature type="region of interest" description="Disordered" evidence="7">
    <location>
        <begin position="333"/>
        <end position="562"/>
    </location>
</feature>
<evidence type="ECO:0000256" key="5">
    <source>
        <dbReference type="PROSITE-ProRule" id="PRU00182"/>
    </source>
</evidence>
<evidence type="ECO:0000256" key="6">
    <source>
        <dbReference type="RuleBase" id="RU003887"/>
    </source>
</evidence>
<evidence type="ECO:0000259" key="8">
    <source>
        <dbReference type="SMART" id="SM00363"/>
    </source>
</evidence>
<protein>
    <recommendedName>
        <fullName evidence="6">Pseudouridine synthase</fullName>
        <ecNumber evidence="6">5.4.99.-</ecNumber>
    </recommendedName>
</protein>
<comment type="catalytic activity">
    <reaction evidence="1">
        <text>a uridine in RNA = a pseudouridine in RNA</text>
        <dbReference type="Rhea" id="RHEA:48348"/>
        <dbReference type="Rhea" id="RHEA-COMP:12068"/>
        <dbReference type="Rhea" id="RHEA-COMP:12069"/>
        <dbReference type="ChEBI" id="CHEBI:65314"/>
        <dbReference type="ChEBI" id="CHEBI:65315"/>
    </reaction>
</comment>
<feature type="compositionally biased region" description="Low complexity" evidence="7">
    <location>
        <begin position="66"/>
        <end position="81"/>
    </location>
</feature>
<dbReference type="InterPro" id="IPR020103">
    <property type="entry name" value="PsdUridine_synth_cat_dom_sf"/>
</dbReference>
<dbReference type="eggNOG" id="COG1187">
    <property type="taxonomic scope" value="Bacteria"/>
</dbReference>
<dbReference type="HOGENOM" id="CLU_024979_1_0_5"/>